<evidence type="ECO:0000256" key="3">
    <source>
        <dbReference type="ARBA" id="ARBA00022801"/>
    </source>
</evidence>
<dbReference type="EMBL" id="JACEGA010000001">
    <property type="protein sequence ID" value="MBB2181649.1"/>
    <property type="molecule type" value="Genomic_DNA"/>
</dbReference>
<protein>
    <submittedName>
        <fullName evidence="7">S8 family peptidase</fullName>
    </submittedName>
</protein>
<dbReference type="InterPro" id="IPR017310">
    <property type="entry name" value="Pept_S8A_subtilisin_clostridia"/>
</dbReference>
<dbReference type="Proteomes" id="UP000574276">
    <property type="component" value="Unassembled WGS sequence"/>
</dbReference>
<dbReference type="PANTHER" id="PTHR43806:SF11">
    <property type="entry name" value="CEREVISIN-RELATED"/>
    <property type="match status" value="1"/>
</dbReference>
<keyword evidence="3" id="KW-0378">Hydrolase</keyword>
<dbReference type="GO" id="GO:0004252">
    <property type="term" value="F:serine-type endopeptidase activity"/>
    <property type="evidence" value="ECO:0007669"/>
    <property type="project" value="InterPro"/>
</dbReference>
<evidence type="ECO:0000256" key="2">
    <source>
        <dbReference type="ARBA" id="ARBA00022670"/>
    </source>
</evidence>
<dbReference type="PROSITE" id="PS00136">
    <property type="entry name" value="SUBTILASE_ASP"/>
    <property type="match status" value="1"/>
</dbReference>
<dbReference type="Pfam" id="PF00082">
    <property type="entry name" value="Peptidase_S8"/>
    <property type="match status" value="2"/>
</dbReference>
<organism evidence="7 8">
    <name type="scientific">Variimorphobacter saccharofermentans</name>
    <dbReference type="NCBI Taxonomy" id="2755051"/>
    <lineage>
        <taxon>Bacteria</taxon>
        <taxon>Bacillati</taxon>
        <taxon>Bacillota</taxon>
        <taxon>Clostridia</taxon>
        <taxon>Lachnospirales</taxon>
        <taxon>Lachnospiraceae</taxon>
        <taxon>Variimorphobacter</taxon>
    </lineage>
</organism>
<keyword evidence="2" id="KW-0645">Protease</keyword>
<evidence type="ECO:0000313" key="7">
    <source>
        <dbReference type="EMBL" id="MBB2181649.1"/>
    </source>
</evidence>
<dbReference type="SUPFAM" id="SSF52743">
    <property type="entry name" value="Subtilisin-like"/>
    <property type="match status" value="1"/>
</dbReference>
<gene>
    <name evidence="7" type="ORF">H0486_02000</name>
</gene>
<dbReference type="InterPro" id="IPR023827">
    <property type="entry name" value="Peptidase_S8_Asp-AS"/>
</dbReference>
<dbReference type="PANTHER" id="PTHR43806">
    <property type="entry name" value="PEPTIDASE S8"/>
    <property type="match status" value="1"/>
</dbReference>
<dbReference type="PRINTS" id="PR00723">
    <property type="entry name" value="SUBTILISIN"/>
</dbReference>
<accession>A0A839JYG5</accession>
<dbReference type="InterPro" id="IPR036852">
    <property type="entry name" value="Peptidase_S8/S53_dom_sf"/>
</dbReference>
<dbReference type="PIRSF" id="PIRSF037894">
    <property type="entry name" value="Subtilisin_rel_CspABC"/>
    <property type="match status" value="1"/>
</dbReference>
<dbReference type="InterPro" id="IPR034045">
    <property type="entry name" value="Pep_S8_CspA-like"/>
</dbReference>
<dbReference type="Gene3D" id="2.60.120.1290">
    <property type="match status" value="1"/>
</dbReference>
<keyword evidence="4" id="KW-0720">Serine protease</keyword>
<name>A0A839JYG5_9FIRM</name>
<evidence type="ECO:0000313" key="8">
    <source>
        <dbReference type="Proteomes" id="UP000574276"/>
    </source>
</evidence>
<dbReference type="InterPro" id="IPR000209">
    <property type="entry name" value="Peptidase_S8/S53_dom"/>
</dbReference>
<dbReference type="CDD" id="cd07478">
    <property type="entry name" value="Peptidases_S8_CspA-like"/>
    <property type="match status" value="1"/>
</dbReference>
<proteinExistence type="inferred from homology"/>
<evidence type="ECO:0000256" key="4">
    <source>
        <dbReference type="ARBA" id="ARBA00022825"/>
    </source>
</evidence>
<dbReference type="RefSeq" id="WP_228351418.1">
    <property type="nucleotide sequence ID" value="NZ_JACEGA010000001.1"/>
</dbReference>
<dbReference type="AlphaFoldDB" id="A0A839JYG5"/>
<feature type="domain" description="Peptidase S8/S53" evidence="6">
    <location>
        <begin position="429"/>
        <end position="551"/>
    </location>
</feature>
<dbReference type="InterPro" id="IPR015500">
    <property type="entry name" value="Peptidase_S8_subtilisin-rel"/>
</dbReference>
<comment type="caution">
    <text evidence="7">The sequence shown here is derived from an EMBL/GenBank/DDBJ whole genome shotgun (WGS) entry which is preliminary data.</text>
</comment>
<dbReference type="PROSITE" id="PS51892">
    <property type="entry name" value="SUBTILASE"/>
    <property type="match status" value="1"/>
</dbReference>
<feature type="domain" description="Peptidase S8/S53" evidence="6">
    <location>
        <begin position="96"/>
        <end position="290"/>
    </location>
</feature>
<comment type="caution">
    <text evidence="5">Lacks conserved residue(s) required for the propagation of feature annotation.</text>
</comment>
<dbReference type="Gene3D" id="3.40.50.200">
    <property type="entry name" value="Peptidase S8/S53 domain"/>
    <property type="match status" value="1"/>
</dbReference>
<dbReference type="InterPro" id="IPR050131">
    <property type="entry name" value="Peptidase_S8_subtilisin-like"/>
</dbReference>
<dbReference type="GO" id="GO:0006508">
    <property type="term" value="P:proteolysis"/>
    <property type="evidence" value="ECO:0007669"/>
    <property type="project" value="UniProtKB-KW"/>
</dbReference>
<keyword evidence="8" id="KW-1185">Reference proteome</keyword>
<comment type="similarity">
    <text evidence="1 5">Belongs to the peptidase S8 family.</text>
</comment>
<evidence type="ECO:0000259" key="6">
    <source>
        <dbReference type="Pfam" id="PF00082"/>
    </source>
</evidence>
<evidence type="ECO:0000256" key="1">
    <source>
        <dbReference type="ARBA" id="ARBA00011073"/>
    </source>
</evidence>
<evidence type="ECO:0000256" key="5">
    <source>
        <dbReference type="PROSITE-ProRule" id="PRU01240"/>
    </source>
</evidence>
<reference evidence="7 8" key="1">
    <citation type="submission" date="2020-07" db="EMBL/GenBank/DDBJ databases">
        <title>Characterization and genome sequencing of isolate MD1, a novel member within the family Lachnospiraceae.</title>
        <authorList>
            <person name="Rettenmaier R."/>
            <person name="Di Bello L."/>
            <person name="Zinser C."/>
            <person name="Scheitz K."/>
            <person name="Liebl W."/>
            <person name="Zverlov V."/>
        </authorList>
    </citation>
    <scope>NUCLEOTIDE SEQUENCE [LARGE SCALE GENOMIC DNA]</scope>
    <source>
        <strain evidence="7 8">MD1</strain>
    </source>
</reference>
<sequence length="566" mass="62523">MTEEERFKITDNNFYDLLVEYDRNTRIFEQFPQGTPHIINSRFAVIYMPMETVTVQTIPRLGFFKVPGAYGLMSKASLDASGITRIRTSPVFNLRGSGVIIGILDTGIDYTNPVFIKPDGTSKIIALWDQTIESEQPPLPYFYGTEYLNETINEALASENPLEVVPSTDENGHGTMLAGIAVGNEDEENDFSGVVPDADLIVVKLKQMKQLIRDANLIPPDVPAYQENDLMWGIQYIVTTARRLQRPLSICIGMGSSLGAHTGRSPLGAMTSAVADYSGVVVTVAAGNEGNGRRHFFSTINPSIGYATMELNVAEGETGFIMEVWGAAPNTYSVDILSPSGEYVPRIEESIRVNRTISFIFERTQIYLDYIMVEPIVGDQVIYLRFANPTPGVWRFQVYSRGEFEGSVNAWLPIRDFVLQDTYFIQSNPYTTITSPGNAMTPMTVTAYNTANNNLYPNASRGYSRTGIIKPEFAAPGVNIKAPTLNKGFARMTGTGAAAAHTAGVAAMLLEWGIVRGNYSGVDTVEIKNFIIRGARRSDNLIYPNRDWGYGILDVFNVFDVLRSVI</sequence>